<evidence type="ECO:0000313" key="2">
    <source>
        <dbReference type="EMBL" id="PVY45709.1"/>
    </source>
</evidence>
<protein>
    <recommendedName>
        <fullName evidence="1">HTH cro/C1-type domain-containing protein</fullName>
    </recommendedName>
</protein>
<name>A0A2U1BAM0_9FIRM</name>
<dbReference type="Proteomes" id="UP000245778">
    <property type="component" value="Unassembled WGS sequence"/>
</dbReference>
<proteinExistence type="predicted"/>
<feature type="domain" description="HTH cro/C1-type" evidence="1">
    <location>
        <begin position="1"/>
        <end position="35"/>
    </location>
</feature>
<dbReference type="AlphaFoldDB" id="A0A2U1BAM0"/>
<comment type="caution">
    <text evidence="2">The sequence shown here is derived from an EMBL/GenBank/DDBJ whole genome shotgun (WGS) entry which is preliminary data.</text>
</comment>
<evidence type="ECO:0000259" key="1">
    <source>
        <dbReference type="PROSITE" id="PS50943"/>
    </source>
</evidence>
<reference evidence="2 3" key="1">
    <citation type="submission" date="2018-04" db="EMBL/GenBank/DDBJ databases">
        <title>Genomic Encyclopedia of Type Strains, Phase IV (KMG-IV): sequencing the most valuable type-strain genomes for metagenomic binning, comparative biology and taxonomic classification.</title>
        <authorList>
            <person name="Goeker M."/>
        </authorList>
    </citation>
    <scope>NUCLEOTIDE SEQUENCE [LARGE SCALE GENOMIC DNA]</scope>
    <source>
        <strain evidence="2 3">DSM 26588</strain>
    </source>
</reference>
<evidence type="ECO:0000313" key="3">
    <source>
        <dbReference type="Proteomes" id="UP000245778"/>
    </source>
</evidence>
<sequence>MKQNAISYMEKNGSTVTEQNIKAICARFHVNEDWLRSGSGNMFLEYNRRQEEFFAVFGALSPILQDYLIKTARDLLDAQLKLQSFPGEASQ</sequence>
<accession>A0A2U1BAM0</accession>
<dbReference type="InterPro" id="IPR001387">
    <property type="entry name" value="Cro/C1-type_HTH"/>
</dbReference>
<dbReference type="PROSITE" id="PS50943">
    <property type="entry name" value="HTH_CROC1"/>
    <property type="match status" value="1"/>
</dbReference>
<dbReference type="EMBL" id="QEKK01000024">
    <property type="protein sequence ID" value="PVY45709.1"/>
    <property type="molecule type" value="Genomic_DNA"/>
</dbReference>
<gene>
    <name evidence="2" type="ORF">C7373_1242</name>
</gene>
<organism evidence="2 3">
    <name type="scientific">Intestinimonas butyriciproducens</name>
    <dbReference type="NCBI Taxonomy" id="1297617"/>
    <lineage>
        <taxon>Bacteria</taxon>
        <taxon>Bacillati</taxon>
        <taxon>Bacillota</taxon>
        <taxon>Clostridia</taxon>
        <taxon>Eubacteriales</taxon>
        <taxon>Intestinimonas</taxon>
    </lineage>
</organism>